<keyword evidence="1" id="KW-0732">Signal</keyword>
<feature type="signal peptide" evidence="1">
    <location>
        <begin position="1"/>
        <end position="22"/>
    </location>
</feature>
<keyword evidence="3" id="KW-1185">Reference proteome</keyword>
<dbReference type="Proteomes" id="UP000054485">
    <property type="component" value="Unassembled WGS sequence"/>
</dbReference>
<reference evidence="2 3" key="1">
    <citation type="submission" date="2014-04" db="EMBL/GenBank/DDBJ databases">
        <authorList>
            <consortium name="DOE Joint Genome Institute"/>
            <person name="Kuo A."/>
            <person name="Ruytinx J."/>
            <person name="Rineau F."/>
            <person name="Colpaert J."/>
            <person name="Kohler A."/>
            <person name="Nagy L.G."/>
            <person name="Floudas D."/>
            <person name="Copeland A."/>
            <person name="Barry K.W."/>
            <person name="Cichocki N."/>
            <person name="Veneault-Fourrey C."/>
            <person name="LaButti K."/>
            <person name="Lindquist E.A."/>
            <person name="Lipzen A."/>
            <person name="Lundell T."/>
            <person name="Morin E."/>
            <person name="Murat C."/>
            <person name="Sun H."/>
            <person name="Tunlid A."/>
            <person name="Henrissat B."/>
            <person name="Grigoriev I.V."/>
            <person name="Hibbett D.S."/>
            <person name="Martin F."/>
            <person name="Nordberg H.P."/>
            <person name="Cantor M.N."/>
            <person name="Hua S.X."/>
        </authorList>
    </citation>
    <scope>NUCLEOTIDE SEQUENCE [LARGE SCALE GENOMIC DNA]</scope>
    <source>
        <strain evidence="2 3">UH-Slu-Lm8-n1</strain>
    </source>
</reference>
<accession>A0A0C9ZZP0</accession>
<dbReference type="InParanoid" id="A0A0C9ZZP0"/>
<dbReference type="AlphaFoldDB" id="A0A0C9ZZP0"/>
<evidence type="ECO:0000256" key="1">
    <source>
        <dbReference type="SAM" id="SignalP"/>
    </source>
</evidence>
<gene>
    <name evidence="2" type="ORF">CY34DRAFT_804183</name>
</gene>
<reference evidence="3" key="2">
    <citation type="submission" date="2015-01" db="EMBL/GenBank/DDBJ databases">
        <title>Evolutionary Origins and Diversification of the Mycorrhizal Mutualists.</title>
        <authorList>
            <consortium name="DOE Joint Genome Institute"/>
            <consortium name="Mycorrhizal Genomics Consortium"/>
            <person name="Kohler A."/>
            <person name="Kuo A."/>
            <person name="Nagy L.G."/>
            <person name="Floudas D."/>
            <person name="Copeland A."/>
            <person name="Barry K.W."/>
            <person name="Cichocki N."/>
            <person name="Veneault-Fourrey C."/>
            <person name="LaButti K."/>
            <person name="Lindquist E.A."/>
            <person name="Lipzen A."/>
            <person name="Lundell T."/>
            <person name="Morin E."/>
            <person name="Murat C."/>
            <person name="Riley R."/>
            <person name="Ohm R."/>
            <person name="Sun H."/>
            <person name="Tunlid A."/>
            <person name="Henrissat B."/>
            <person name="Grigoriev I.V."/>
            <person name="Hibbett D.S."/>
            <person name="Martin F."/>
        </authorList>
    </citation>
    <scope>NUCLEOTIDE SEQUENCE [LARGE SCALE GENOMIC DNA]</scope>
    <source>
        <strain evidence="3">UH-Slu-Lm8-n1</strain>
    </source>
</reference>
<sequence>MGKILGLSVPLIYLLPLSLLCAQSSDRNGFSRLYFRPFNGLSIIKGVPREQRTHSIQMRFEVF</sequence>
<proteinExistence type="predicted"/>
<dbReference type="HOGENOM" id="CLU_2887374_0_0_1"/>
<dbReference type="EMBL" id="KN835221">
    <property type="protein sequence ID" value="KIK43100.1"/>
    <property type="molecule type" value="Genomic_DNA"/>
</dbReference>
<feature type="chain" id="PRO_5002223871" evidence="1">
    <location>
        <begin position="23"/>
        <end position="63"/>
    </location>
</feature>
<organism evidence="2 3">
    <name type="scientific">Suillus luteus UH-Slu-Lm8-n1</name>
    <dbReference type="NCBI Taxonomy" id="930992"/>
    <lineage>
        <taxon>Eukaryota</taxon>
        <taxon>Fungi</taxon>
        <taxon>Dikarya</taxon>
        <taxon>Basidiomycota</taxon>
        <taxon>Agaricomycotina</taxon>
        <taxon>Agaricomycetes</taxon>
        <taxon>Agaricomycetidae</taxon>
        <taxon>Boletales</taxon>
        <taxon>Suillineae</taxon>
        <taxon>Suillaceae</taxon>
        <taxon>Suillus</taxon>
    </lineage>
</organism>
<protein>
    <submittedName>
        <fullName evidence="2">Uncharacterized protein</fullName>
    </submittedName>
</protein>
<name>A0A0C9ZZP0_9AGAM</name>
<evidence type="ECO:0000313" key="3">
    <source>
        <dbReference type="Proteomes" id="UP000054485"/>
    </source>
</evidence>
<evidence type="ECO:0000313" key="2">
    <source>
        <dbReference type="EMBL" id="KIK43100.1"/>
    </source>
</evidence>